<keyword evidence="7" id="KW-0812">Transmembrane</keyword>
<dbReference type="PANTHER" id="PTHR24305:SF232">
    <property type="entry name" value="P450, PUTATIVE (EUROFUNG)-RELATED"/>
    <property type="match status" value="1"/>
</dbReference>
<keyword evidence="7" id="KW-1133">Transmembrane helix</keyword>
<keyword evidence="9" id="KW-1185">Reference proteome</keyword>
<dbReference type="Proteomes" id="UP001396898">
    <property type="component" value="Unassembled WGS sequence"/>
</dbReference>
<keyword evidence="3 6" id="KW-0349">Heme</keyword>
<evidence type="ECO:0000313" key="8">
    <source>
        <dbReference type="EMBL" id="KAK8018777.1"/>
    </source>
</evidence>
<keyword evidence="6" id="KW-0560">Oxidoreductase</keyword>
<keyword evidence="4 6" id="KW-0479">Metal-binding</keyword>
<dbReference type="EMBL" id="JAQQWI010000010">
    <property type="protein sequence ID" value="KAK8018777.1"/>
    <property type="molecule type" value="Genomic_DNA"/>
</dbReference>
<dbReference type="CDD" id="cd11060">
    <property type="entry name" value="CYP57A1-like"/>
    <property type="match status" value="1"/>
</dbReference>
<evidence type="ECO:0000256" key="7">
    <source>
        <dbReference type="SAM" id="Phobius"/>
    </source>
</evidence>
<dbReference type="SUPFAM" id="SSF48264">
    <property type="entry name" value="Cytochrome P450"/>
    <property type="match status" value="1"/>
</dbReference>
<dbReference type="InterPro" id="IPR001128">
    <property type="entry name" value="Cyt_P450"/>
</dbReference>
<accession>A0ABR1RV61</accession>
<comment type="cofactor">
    <cofactor evidence="1">
        <name>heme</name>
        <dbReference type="ChEBI" id="CHEBI:30413"/>
    </cofactor>
</comment>
<dbReference type="PRINTS" id="PR00463">
    <property type="entry name" value="EP450I"/>
</dbReference>
<evidence type="ECO:0000256" key="6">
    <source>
        <dbReference type="RuleBase" id="RU000461"/>
    </source>
</evidence>
<dbReference type="PROSITE" id="PS00086">
    <property type="entry name" value="CYTOCHROME_P450"/>
    <property type="match status" value="1"/>
</dbReference>
<evidence type="ECO:0000256" key="1">
    <source>
        <dbReference type="ARBA" id="ARBA00001971"/>
    </source>
</evidence>
<reference evidence="8 9" key="1">
    <citation type="submission" date="2023-01" db="EMBL/GenBank/DDBJ databases">
        <title>Analysis of 21 Apiospora genomes using comparative genomics revels a genus with tremendous synthesis potential of carbohydrate active enzymes and secondary metabolites.</title>
        <authorList>
            <person name="Sorensen T."/>
        </authorList>
    </citation>
    <scope>NUCLEOTIDE SEQUENCE [LARGE SCALE GENOMIC DNA]</scope>
    <source>
        <strain evidence="8 9">CBS 20057</strain>
    </source>
</reference>
<evidence type="ECO:0000256" key="3">
    <source>
        <dbReference type="ARBA" id="ARBA00022617"/>
    </source>
</evidence>
<proteinExistence type="inferred from homology"/>
<evidence type="ECO:0000256" key="5">
    <source>
        <dbReference type="ARBA" id="ARBA00023004"/>
    </source>
</evidence>
<comment type="caution">
    <text evidence="8">The sequence shown here is derived from an EMBL/GenBank/DDBJ whole genome shotgun (WGS) entry which is preliminary data.</text>
</comment>
<name>A0ABR1RV61_9PEZI</name>
<keyword evidence="7" id="KW-0472">Membrane</keyword>
<organism evidence="8 9">
    <name type="scientific">Apiospora marii</name>
    <dbReference type="NCBI Taxonomy" id="335849"/>
    <lineage>
        <taxon>Eukaryota</taxon>
        <taxon>Fungi</taxon>
        <taxon>Dikarya</taxon>
        <taxon>Ascomycota</taxon>
        <taxon>Pezizomycotina</taxon>
        <taxon>Sordariomycetes</taxon>
        <taxon>Xylariomycetidae</taxon>
        <taxon>Amphisphaeriales</taxon>
        <taxon>Apiosporaceae</taxon>
        <taxon>Apiospora</taxon>
    </lineage>
</organism>
<keyword evidence="6" id="KW-0503">Monooxygenase</keyword>
<comment type="similarity">
    <text evidence="2 6">Belongs to the cytochrome P450 family.</text>
</comment>
<feature type="transmembrane region" description="Helical" evidence="7">
    <location>
        <begin position="25"/>
        <end position="42"/>
    </location>
</feature>
<dbReference type="InterPro" id="IPR050121">
    <property type="entry name" value="Cytochrome_P450_monoxygenase"/>
</dbReference>
<sequence length="550" mass="61794">MNTTTTSGPRLSDNVVPQVRQWVKLHPWIILLAILATQLLLTRYRKGLRHVLGPFSASFSNFWKLRAVWNANMHRENIRVHEDYGPIVRIGPNHVSANDPESVRAIYGVKNVFPKSAFYPLAEAIYNGKFLPTLFTTESNAYHMRLKSGAMKAFSMDVVVGLKPFADKCIDVLLRRLREVTNSGEKPVNPVDWMQYFAFDVLGEIDFSKDLGFMEKGYDVVGIIGAIGGILSYVSLIGQVPAVHKFLLGNPLLPKLFPAIEKTNHVLQFSLARVQERLDKPVDRKDLLNQLLTTHKADPEALTMDEIITITTTNVIAGSDTTAASLASVMYHLSKYPHARAKLQEEIESAIRDGRASSPITYAEAIKLPYLWTSAPTSLYPYCLLADLLAPRSAVINEAMRIHPATGFILERRVPAGGLTLHGVYLPEHTIVGVNAWALHYNKNVFGHDVHSFRPERWIEGSEEKIKEMKRNMFAFGAGPRGCIGKNISILEMWKVIFELYRAFDIELVKDEEWDAKGHWFVTPSNVEMSFKPRVNRGASIGDPTWLGMG</sequence>
<dbReference type="Gene3D" id="1.10.630.10">
    <property type="entry name" value="Cytochrome P450"/>
    <property type="match status" value="1"/>
</dbReference>
<dbReference type="PANTHER" id="PTHR24305">
    <property type="entry name" value="CYTOCHROME P450"/>
    <property type="match status" value="1"/>
</dbReference>
<gene>
    <name evidence="8" type="ORF">PG991_007967</name>
</gene>
<feature type="transmembrane region" description="Helical" evidence="7">
    <location>
        <begin position="217"/>
        <end position="236"/>
    </location>
</feature>
<dbReference type="InterPro" id="IPR017972">
    <property type="entry name" value="Cyt_P450_CS"/>
</dbReference>
<protein>
    <submittedName>
        <fullName evidence="8">Cytochrome P450</fullName>
    </submittedName>
</protein>
<evidence type="ECO:0000256" key="4">
    <source>
        <dbReference type="ARBA" id="ARBA00022723"/>
    </source>
</evidence>
<dbReference type="InterPro" id="IPR002401">
    <property type="entry name" value="Cyt_P450_E_grp-I"/>
</dbReference>
<dbReference type="Pfam" id="PF00067">
    <property type="entry name" value="p450"/>
    <property type="match status" value="2"/>
</dbReference>
<dbReference type="PRINTS" id="PR00385">
    <property type="entry name" value="P450"/>
</dbReference>
<evidence type="ECO:0000256" key="2">
    <source>
        <dbReference type="ARBA" id="ARBA00010617"/>
    </source>
</evidence>
<keyword evidence="5 6" id="KW-0408">Iron</keyword>
<dbReference type="InterPro" id="IPR036396">
    <property type="entry name" value="Cyt_P450_sf"/>
</dbReference>
<evidence type="ECO:0000313" key="9">
    <source>
        <dbReference type="Proteomes" id="UP001396898"/>
    </source>
</evidence>